<dbReference type="InterPro" id="IPR018688">
    <property type="entry name" value="PpoB2-like"/>
</dbReference>
<dbReference type="OrthoDB" id="980055at2"/>
<keyword evidence="3" id="KW-1185">Reference proteome</keyword>
<organism evidence="2 3">
    <name type="scientific">Caballeronia novacaledonica</name>
    <dbReference type="NCBI Taxonomy" id="1544861"/>
    <lineage>
        <taxon>Bacteria</taxon>
        <taxon>Pseudomonadati</taxon>
        <taxon>Pseudomonadota</taxon>
        <taxon>Betaproteobacteria</taxon>
        <taxon>Burkholderiales</taxon>
        <taxon>Burkholderiaceae</taxon>
        <taxon>Caballeronia</taxon>
    </lineage>
</organism>
<sequence length="255" mass="27696">MNAIIEGNNAHASHGRFVAVTALVFLASVMATWAMHASMSSMSELPMPGGWMLSSTFTPMCGRTWLRAAAGFIGMWIAMMTAMMLPSFAAVLWGYRVTMDRVDVRLLSSLTAGYAFVWTMSGIAAFVLGAIFTEAAMRLPALARCVPFASGVVVLLAGVLQCSKWHARLLARCRHVSHCSDMRVAWLDGMRHGLHCVACCAGLTATLFVFGVMDMRAMSLMTLAITAERLLPSFRRVPQVIGIGLLLLGFIIMVR</sequence>
<dbReference type="AlphaFoldDB" id="A0A2U3I5I8"/>
<feature type="transmembrane region" description="Helical" evidence="1">
    <location>
        <begin position="141"/>
        <end position="160"/>
    </location>
</feature>
<dbReference type="Proteomes" id="UP000238169">
    <property type="component" value="Unassembled WGS sequence"/>
</dbReference>
<dbReference type="RefSeq" id="WP_106855046.1">
    <property type="nucleotide sequence ID" value="NZ_OGTP01000007.1"/>
</dbReference>
<gene>
    <name evidence="2" type="ORF">NOV72_02631</name>
</gene>
<protein>
    <submittedName>
        <fullName evidence="2">Membrane protein</fullName>
    </submittedName>
</protein>
<dbReference type="Pfam" id="PF09948">
    <property type="entry name" value="PpoB2"/>
    <property type="match status" value="1"/>
</dbReference>
<keyword evidence="1" id="KW-0812">Transmembrane</keyword>
<feature type="transmembrane region" description="Helical" evidence="1">
    <location>
        <begin position="192"/>
        <end position="213"/>
    </location>
</feature>
<dbReference type="EMBL" id="OGTP01000007">
    <property type="protein sequence ID" value="SPB15405.1"/>
    <property type="molecule type" value="Genomic_DNA"/>
</dbReference>
<evidence type="ECO:0000313" key="3">
    <source>
        <dbReference type="Proteomes" id="UP000238169"/>
    </source>
</evidence>
<reference evidence="3" key="1">
    <citation type="submission" date="2018-01" db="EMBL/GenBank/DDBJ databases">
        <authorList>
            <person name="Peeters C."/>
        </authorList>
    </citation>
    <scope>NUCLEOTIDE SEQUENCE [LARGE SCALE GENOMIC DNA]</scope>
</reference>
<proteinExistence type="predicted"/>
<keyword evidence="1" id="KW-0472">Membrane</keyword>
<keyword evidence="1" id="KW-1133">Transmembrane helix</keyword>
<feature type="transmembrane region" description="Helical" evidence="1">
    <location>
        <begin position="115"/>
        <end position="132"/>
    </location>
</feature>
<name>A0A2U3I5I8_9BURK</name>
<feature type="transmembrane region" description="Helical" evidence="1">
    <location>
        <begin position="17"/>
        <end position="36"/>
    </location>
</feature>
<feature type="transmembrane region" description="Helical" evidence="1">
    <location>
        <begin position="73"/>
        <end position="95"/>
    </location>
</feature>
<evidence type="ECO:0000313" key="2">
    <source>
        <dbReference type="EMBL" id="SPB15405.1"/>
    </source>
</evidence>
<feature type="transmembrane region" description="Helical" evidence="1">
    <location>
        <begin position="234"/>
        <end position="254"/>
    </location>
</feature>
<evidence type="ECO:0000256" key="1">
    <source>
        <dbReference type="SAM" id="Phobius"/>
    </source>
</evidence>
<accession>A0A2U3I5I8</accession>